<keyword evidence="2" id="KW-0645">Protease</keyword>
<dbReference type="Gene3D" id="2.40.10.10">
    <property type="entry name" value="Trypsin-like serine proteases"/>
    <property type="match status" value="2"/>
</dbReference>
<dbReference type="PANTHER" id="PTHR24253">
    <property type="entry name" value="TRANSMEMBRANE PROTEASE SERINE"/>
    <property type="match status" value="1"/>
</dbReference>
<gene>
    <name evidence="6" type="primary">LOC117576823</name>
</gene>
<dbReference type="RefSeq" id="XP_034117786.2">
    <property type="nucleotide sequence ID" value="XM_034261895.2"/>
</dbReference>
<dbReference type="PANTHER" id="PTHR24253:SF153">
    <property type="entry name" value="SERINE PROTEASE HEPSIN"/>
    <property type="match status" value="1"/>
</dbReference>
<dbReference type="PROSITE" id="PS50240">
    <property type="entry name" value="TRYPSIN_DOM"/>
    <property type="match status" value="1"/>
</dbReference>
<dbReference type="GeneID" id="117576823"/>
<name>A0A6P8XML9_DROAB</name>
<dbReference type="OrthoDB" id="6339452at2759"/>
<dbReference type="CDD" id="cd00190">
    <property type="entry name" value="Tryp_SPc"/>
    <property type="match status" value="1"/>
</dbReference>
<dbReference type="AlphaFoldDB" id="A0A6P8XML9"/>
<organism evidence="5 6">
    <name type="scientific">Drosophila albomicans</name>
    <name type="common">Fruit fly</name>
    <dbReference type="NCBI Taxonomy" id="7291"/>
    <lineage>
        <taxon>Eukaryota</taxon>
        <taxon>Metazoa</taxon>
        <taxon>Ecdysozoa</taxon>
        <taxon>Arthropoda</taxon>
        <taxon>Hexapoda</taxon>
        <taxon>Insecta</taxon>
        <taxon>Pterygota</taxon>
        <taxon>Neoptera</taxon>
        <taxon>Endopterygota</taxon>
        <taxon>Diptera</taxon>
        <taxon>Brachycera</taxon>
        <taxon>Muscomorpha</taxon>
        <taxon>Ephydroidea</taxon>
        <taxon>Drosophilidae</taxon>
        <taxon>Drosophila</taxon>
    </lineage>
</organism>
<evidence type="ECO:0000256" key="2">
    <source>
        <dbReference type="RuleBase" id="RU363034"/>
    </source>
</evidence>
<dbReference type="InterPro" id="IPR018114">
    <property type="entry name" value="TRYPSIN_HIS"/>
</dbReference>
<dbReference type="InterPro" id="IPR033116">
    <property type="entry name" value="TRYPSIN_SER"/>
</dbReference>
<keyword evidence="5" id="KW-1185">Reference proteome</keyword>
<dbReference type="InterPro" id="IPR043504">
    <property type="entry name" value="Peptidase_S1_PA_chymotrypsin"/>
</dbReference>
<evidence type="ECO:0000313" key="5">
    <source>
        <dbReference type="Proteomes" id="UP000515160"/>
    </source>
</evidence>
<evidence type="ECO:0000256" key="3">
    <source>
        <dbReference type="SAM" id="SignalP"/>
    </source>
</evidence>
<dbReference type="GO" id="GO:0004252">
    <property type="term" value="F:serine-type endopeptidase activity"/>
    <property type="evidence" value="ECO:0007669"/>
    <property type="project" value="InterPro"/>
</dbReference>
<dbReference type="PRINTS" id="PR00722">
    <property type="entry name" value="CHYMOTRYPSIN"/>
</dbReference>
<keyword evidence="3" id="KW-0732">Signal</keyword>
<dbReference type="PROSITE" id="PS00134">
    <property type="entry name" value="TRYPSIN_HIS"/>
    <property type="match status" value="1"/>
</dbReference>
<feature type="chain" id="PRO_5039642880" evidence="3">
    <location>
        <begin position="20"/>
        <end position="312"/>
    </location>
</feature>
<proteinExistence type="predicted"/>
<keyword evidence="2" id="KW-0378">Hydrolase</keyword>
<sequence>MQLLLSLSLLPLFLSRIFAQDADVVNSCTRYKQRVFDVQQGYSFLLPGAPVTYKTLDTCRKYTPLIVGGKPAEAKEFPFMARLGNRNSKNETDWFCGGTLISNRLVLTAAHCFFSDSGAINVVRLGELEFNNDKDDAQPEDFGVRKSTEHPAYEYGLLYNDIGIVELDRQVNFNVYKVPACLPFEDGSRQDSFIATGWGHTTFAGSDSNVLRKVKLNVLGSDRCPMSDDIIELPNGYNATTQLCIGSNEQKDTCNGDSGGPVIMYHSEYPCMYHVMGVTSLGIGCGIPNTPTLYTRVHFYLDWIKQEMAKVS</sequence>
<dbReference type="PROSITE" id="PS00135">
    <property type="entry name" value="TRYPSIN_SER"/>
    <property type="match status" value="1"/>
</dbReference>
<keyword evidence="2" id="KW-0720">Serine protease</keyword>
<evidence type="ECO:0000313" key="6">
    <source>
        <dbReference type="RefSeq" id="XP_034117786.2"/>
    </source>
</evidence>
<evidence type="ECO:0000259" key="4">
    <source>
        <dbReference type="PROSITE" id="PS50240"/>
    </source>
</evidence>
<reference evidence="6" key="1">
    <citation type="submission" date="2025-08" db="UniProtKB">
        <authorList>
            <consortium name="RefSeq"/>
        </authorList>
    </citation>
    <scope>IDENTIFICATION</scope>
    <source>
        <strain evidence="6">15112-1751.03</strain>
        <tissue evidence="6">Whole Adult</tissue>
    </source>
</reference>
<dbReference type="InterPro" id="IPR001314">
    <property type="entry name" value="Peptidase_S1A"/>
</dbReference>
<dbReference type="Pfam" id="PF00089">
    <property type="entry name" value="Trypsin"/>
    <property type="match status" value="1"/>
</dbReference>
<feature type="domain" description="Peptidase S1" evidence="4">
    <location>
        <begin position="66"/>
        <end position="309"/>
    </location>
</feature>
<dbReference type="GO" id="GO:0006508">
    <property type="term" value="P:proteolysis"/>
    <property type="evidence" value="ECO:0007669"/>
    <property type="project" value="UniProtKB-KW"/>
</dbReference>
<accession>A0A6P8XML9</accession>
<evidence type="ECO:0000256" key="1">
    <source>
        <dbReference type="ARBA" id="ARBA00023157"/>
    </source>
</evidence>
<dbReference type="FunFam" id="2.40.10.10:FF:000157">
    <property type="entry name" value="GH18608p"/>
    <property type="match status" value="1"/>
</dbReference>
<dbReference type="InterPro" id="IPR001254">
    <property type="entry name" value="Trypsin_dom"/>
</dbReference>
<dbReference type="SUPFAM" id="SSF50494">
    <property type="entry name" value="Trypsin-like serine proteases"/>
    <property type="match status" value="1"/>
</dbReference>
<dbReference type="InterPro" id="IPR009003">
    <property type="entry name" value="Peptidase_S1_PA"/>
</dbReference>
<dbReference type="SMART" id="SM00020">
    <property type="entry name" value="Tryp_SPc"/>
    <property type="match status" value="1"/>
</dbReference>
<protein>
    <submittedName>
        <fullName evidence="6">Venom protease-like</fullName>
    </submittedName>
</protein>
<feature type="signal peptide" evidence="3">
    <location>
        <begin position="1"/>
        <end position="19"/>
    </location>
</feature>
<keyword evidence="1" id="KW-1015">Disulfide bond</keyword>
<dbReference type="Proteomes" id="UP000515160">
    <property type="component" value="Chromosome 2R"/>
</dbReference>